<dbReference type="InterPro" id="IPR016918">
    <property type="entry name" value="UCP029394"/>
</dbReference>
<keyword evidence="2" id="KW-1185">Reference proteome</keyword>
<dbReference type="EMBL" id="CP059399">
    <property type="protein sequence ID" value="QLY29220.1"/>
    <property type="molecule type" value="Genomic_DNA"/>
</dbReference>
<accession>A0A7D6ZGB5</accession>
<protein>
    <submittedName>
        <fullName evidence="1">DUF4440 domain-containing protein</fullName>
    </submittedName>
</protein>
<organism evidence="1 2">
    <name type="scientific">Nocardia huaxiensis</name>
    <dbReference type="NCBI Taxonomy" id="2755382"/>
    <lineage>
        <taxon>Bacteria</taxon>
        <taxon>Bacillati</taxon>
        <taxon>Actinomycetota</taxon>
        <taxon>Actinomycetes</taxon>
        <taxon>Mycobacteriales</taxon>
        <taxon>Nocardiaceae</taxon>
        <taxon>Nocardia</taxon>
    </lineage>
</organism>
<name>A0A7D6ZGB5_9NOCA</name>
<dbReference type="SUPFAM" id="SSF54427">
    <property type="entry name" value="NTF2-like"/>
    <property type="match status" value="1"/>
</dbReference>
<sequence length="137" mass="14683">MAWDEVVGGMDVVGAVRDLHEDLAAWLGSAAGEEVWERFAGAQHSEFTMVGVEGTVVSREALLLALREARNAVPGLRIEVDEVDVLNRVGGTVVVRFREVHRSAAGVHGRRVTAVLVGEGGGYLWHSVHETAIEMGG</sequence>
<evidence type="ECO:0000313" key="2">
    <source>
        <dbReference type="Proteomes" id="UP000515512"/>
    </source>
</evidence>
<proteinExistence type="predicted"/>
<dbReference type="InterPro" id="IPR032710">
    <property type="entry name" value="NTF2-like_dom_sf"/>
</dbReference>
<evidence type="ECO:0000313" key="1">
    <source>
        <dbReference type="EMBL" id="QLY29220.1"/>
    </source>
</evidence>
<dbReference type="PIRSF" id="PIRSF029394">
    <property type="entry name" value="UCP029394"/>
    <property type="match status" value="1"/>
</dbReference>
<reference evidence="1 2" key="1">
    <citation type="submission" date="2020-07" db="EMBL/GenBank/DDBJ databases">
        <authorList>
            <person name="Zhuang K."/>
            <person name="Ran Y."/>
        </authorList>
    </citation>
    <scope>NUCLEOTIDE SEQUENCE [LARGE SCALE GENOMIC DNA]</scope>
    <source>
        <strain evidence="1 2">WCH-YHL-001</strain>
    </source>
</reference>
<gene>
    <name evidence="1" type="ORF">H0264_28605</name>
</gene>
<dbReference type="KEGG" id="nhu:H0264_28605"/>
<dbReference type="AlphaFoldDB" id="A0A7D6ZGB5"/>
<dbReference type="Proteomes" id="UP000515512">
    <property type="component" value="Chromosome"/>
</dbReference>
<dbReference type="Gene3D" id="3.10.450.50">
    <property type="match status" value="1"/>
</dbReference>
<dbReference type="RefSeq" id="WP_181580425.1">
    <property type="nucleotide sequence ID" value="NZ_CP059399.1"/>
</dbReference>